<evidence type="ECO:0000313" key="5">
    <source>
        <dbReference type="EMBL" id="MFC0050801.1"/>
    </source>
</evidence>
<dbReference type="EMBL" id="JBHLXP010000011">
    <property type="protein sequence ID" value="MFC0050801.1"/>
    <property type="molecule type" value="Genomic_DNA"/>
</dbReference>
<gene>
    <name evidence="5" type="primary">fre</name>
    <name evidence="5" type="ORF">ACFFJP_21165</name>
</gene>
<dbReference type="SUPFAM" id="SSF63380">
    <property type="entry name" value="Riboflavin synthase domain-like"/>
    <property type="match status" value="1"/>
</dbReference>
<proteinExistence type="inferred from homology"/>
<dbReference type="Proteomes" id="UP001589813">
    <property type="component" value="Unassembled WGS sequence"/>
</dbReference>
<keyword evidence="1 5" id="KW-0560">Oxidoreductase</keyword>
<dbReference type="InterPro" id="IPR039261">
    <property type="entry name" value="FNR_nucleotide-bd"/>
</dbReference>
<dbReference type="PROSITE" id="PS51384">
    <property type="entry name" value="FAD_FR"/>
    <property type="match status" value="1"/>
</dbReference>
<dbReference type="CDD" id="cd06189">
    <property type="entry name" value="flavin_oxioreductase"/>
    <property type="match status" value="1"/>
</dbReference>
<dbReference type="PRINTS" id="PR00410">
    <property type="entry name" value="PHEHYDRXLASE"/>
</dbReference>
<keyword evidence="2" id="KW-0455">Luminescence</keyword>
<comment type="similarity">
    <text evidence="3">Belongs to the Fre/LuxG FAD/NAD(P) flavoprotein oxidoreductase family.</text>
</comment>
<organism evidence="5 6">
    <name type="scientific">Rheinheimera tilapiae</name>
    <dbReference type="NCBI Taxonomy" id="875043"/>
    <lineage>
        <taxon>Bacteria</taxon>
        <taxon>Pseudomonadati</taxon>
        <taxon>Pseudomonadota</taxon>
        <taxon>Gammaproteobacteria</taxon>
        <taxon>Chromatiales</taxon>
        <taxon>Chromatiaceae</taxon>
        <taxon>Rheinheimera</taxon>
    </lineage>
</organism>
<dbReference type="Gene3D" id="2.40.30.10">
    <property type="entry name" value="Translation factors"/>
    <property type="match status" value="1"/>
</dbReference>
<dbReference type="NCBIfam" id="NF005963">
    <property type="entry name" value="PRK08051.1"/>
    <property type="match status" value="1"/>
</dbReference>
<dbReference type="InterPro" id="IPR050415">
    <property type="entry name" value="MRET"/>
</dbReference>
<dbReference type="PANTHER" id="PTHR47354:SF7">
    <property type="entry name" value="NAD(P)H-FLAVIN REDUCTASE"/>
    <property type="match status" value="1"/>
</dbReference>
<sequence>MSEQFSAHASNKVLADVISIDTLTAGVRRVRLKPQEAVHYLPGQYLQIFLSDSDKRPFSIASAPGDEYIELQIGGNVTDAYAGQALTHLQDNPTVLIQVGLGEAYLRPDSNRPVILLAGGTGFSYACSIAKAMAQQPDGRAVKLYWGLRNEAALYYQQELAELQELRPGLQLVTVLQEPGQDWTGRTGLVHEALLADIPSLAGYDIYIAGPFPMVKAVRDVFLTAGAERGHMYADAFAWI</sequence>
<dbReference type="Pfam" id="PF00175">
    <property type="entry name" value="NAD_binding_1"/>
    <property type="match status" value="1"/>
</dbReference>
<comment type="caution">
    <text evidence="5">The sequence shown here is derived from an EMBL/GenBank/DDBJ whole genome shotgun (WGS) entry which is preliminary data.</text>
</comment>
<dbReference type="InterPro" id="IPR001433">
    <property type="entry name" value="OxRdtase_FAD/NAD-bd"/>
</dbReference>
<reference evidence="5 6" key="1">
    <citation type="submission" date="2024-09" db="EMBL/GenBank/DDBJ databases">
        <authorList>
            <person name="Sun Q."/>
            <person name="Mori K."/>
        </authorList>
    </citation>
    <scope>NUCLEOTIDE SEQUENCE [LARGE SCALE GENOMIC DNA]</scope>
    <source>
        <strain evidence="5 6">KCTC 23315</strain>
    </source>
</reference>
<dbReference type="PANTHER" id="PTHR47354">
    <property type="entry name" value="NADH OXIDOREDUCTASE HCR"/>
    <property type="match status" value="1"/>
</dbReference>
<dbReference type="RefSeq" id="WP_377249095.1">
    <property type="nucleotide sequence ID" value="NZ_JBHLXP010000011.1"/>
</dbReference>
<keyword evidence="6" id="KW-1185">Reference proteome</keyword>
<feature type="domain" description="FAD-binding FR-type" evidence="4">
    <location>
        <begin position="10"/>
        <end position="126"/>
    </location>
</feature>
<dbReference type="InterPro" id="IPR017938">
    <property type="entry name" value="Riboflavin_synthase-like_b-brl"/>
</dbReference>
<dbReference type="InterPro" id="IPR017927">
    <property type="entry name" value="FAD-bd_FR_type"/>
</dbReference>
<protein>
    <submittedName>
        <fullName evidence="5">NAD(P)H-flavin reductase</fullName>
        <ecNumber evidence="5">1.5.1.41</ecNumber>
    </submittedName>
</protein>
<accession>A0ABV6BIV6</accession>
<dbReference type="Gene3D" id="3.40.50.80">
    <property type="entry name" value="Nucleotide-binding domain of ferredoxin-NADP reductase (FNR) module"/>
    <property type="match status" value="1"/>
</dbReference>
<name>A0ABV6BIV6_9GAMM</name>
<evidence type="ECO:0000313" key="6">
    <source>
        <dbReference type="Proteomes" id="UP001589813"/>
    </source>
</evidence>
<dbReference type="GO" id="GO:0052875">
    <property type="term" value="F:riboflavin reductase [NAD(P)H] activity"/>
    <property type="evidence" value="ECO:0007669"/>
    <property type="project" value="UniProtKB-EC"/>
</dbReference>
<evidence type="ECO:0000259" key="4">
    <source>
        <dbReference type="PROSITE" id="PS51384"/>
    </source>
</evidence>
<dbReference type="EC" id="1.5.1.41" evidence="5"/>
<dbReference type="SUPFAM" id="SSF52343">
    <property type="entry name" value="Ferredoxin reductase-like, C-terminal NADP-linked domain"/>
    <property type="match status" value="1"/>
</dbReference>
<evidence type="ECO:0000256" key="2">
    <source>
        <dbReference type="ARBA" id="ARBA00023223"/>
    </source>
</evidence>
<evidence type="ECO:0000256" key="3">
    <source>
        <dbReference type="ARBA" id="ARBA00038177"/>
    </source>
</evidence>
<evidence type="ECO:0000256" key="1">
    <source>
        <dbReference type="ARBA" id="ARBA00023002"/>
    </source>
</evidence>